<feature type="domain" description="Alginate lyase 2" evidence="1">
    <location>
        <begin position="24"/>
        <end position="201"/>
    </location>
</feature>
<dbReference type="InterPro" id="IPR014895">
    <property type="entry name" value="Alginate_lyase_2"/>
</dbReference>
<dbReference type="PANTHER" id="PTHR33681">
    <property type="entry name" value="BINDING PROTEIN, PUTATIVE, EXPRESSED-RELATED"/>
    <property type="match status" value="1"/>
</dbReference>
<evidence type="ECO:0000259" key="1">
    <source>
        <dbReference type="Pfam" id="PF08787"/>
    </source>
</evidence>
<dbReference type="Pfam" id="PF08787">
    <property type="entry name" value="Alginate_lyase2"/>
    <property type="match status" value="1"/>
</dbReference>
<dbReference type="InterPro" id="IPR013320">
    <property type="entry name" value="ConA-like_dom_sf"/>
</dbReference>
<sequence>MIILRLTASAADPTDGFQSQEFSFDIQKPYDKSVNQRYSLVNGVHTMWVFDNDNPHSPTSETKPRTEMRFKTQGGDYTSGVWQFEGDMFVPSGSTGVAVMQVMGGKNGGSAALQIRVYDGKLVQYGSDAARELGSASVYDRWIHLNVIHDSDKKRMQIYLDGKLSSDAANPGTGSHYFKCGVYAQNNASRRMESRWKNIKIWKRN</sequence>
<accession>A0AA38BU23</accession>
<evidence type="ECO:0000313" key="3">
    <source>
        <dbReference type="Proteomes" id="UP000824469"/>
    </source>
</evidence>
<dbReference type="Proteomes" id="UP000824469">
    <property type="component" value="Unassembled WGS sequence"/>
</dbReference>
<gene>
    <name evidence="2" type="ORF">KI387_033772</name>
</gene>
<proteinExistence type="predicted"/>
<comment type="caution">
    <text evidence="2">The sequence shown here is derived from an EMBL/GenBank/DDBJ whole genome shotgun (WGS) entry which is preliminary data.</text>
</comment>
<dbReference type="Gene3D" id="2.60.120.200">
    <property type="match status" value="1"/>
</dbReference>
<dbReference type="SUPFAM" id="SSF49899">
    <property type="entry name" value="Concanavalin A-like lectins/glucanases"/>
    <property type="match status" value="1"/>
</dbReference>
<dbReference type="OMA" id="HVRQSRT"/>
<dbReference type="PANTHER" id="PTHR33681:SF4">
    <property type="entry name" value="OS12G0171100 PROTEIN"/>
    <property type="match status" value="1"/>
</dbReference>
<organism evidence="2 3">
    <name type="scientific">Taxus chinensis</name>
    <name type="common">Chinese yew</name>
    <name type="synonym">Taxus wallichiana var. chinensis</name>
    <dbReference type="NCBI Taxonomy" id="29808"/>
    <lineage>
        <taxon>Eukaryota</taxon>
        <taxon>Viridiplantae</taxon>
        <taxon>Streptophyta</taxon>
        <taxon>Embryophyta</taxon>
        <taxon>Tracheophyta</taxon>
        <taxon>Spermatophyta</taxon>
        <taxon>Pinopsida</taxon>
        <taxon>Pinidae</taxon>
        <taxon>Conifers II</taxon>
        <taxon>Cupressales</taxon>
        <taxon>Taxaceae</taxon>
        <taxon>Taxus</taxon>
    </lineage>
</organism>
<dbReference type="AlphaFoldDB" id="A0AA38BU23"/>
<name>A0AA38BU23_TAXCH</name>
<reference evidence="2 3" key="1">
    <citation type="journal article" date="2021" name="Nat. Plants">
        <title>The Taxus genome provides insights into paclitaxel biosynthesis.</title>
        <authorList>
            <person name="Xiong X."/>
            <person name="Gou J."/>
            <person name="Liao Q."/>
            <person name="Li Y."/>
            <person name="Zhou Q."/>
            <person name="Bi G."/>
            <person name="Li C."/>
            <person name="Du R."/>
            <person name="Wang X."/>
            <person name="Sun T."/>
            <person name="Guo L."/>
            <person name="Liang H."/>
            <person name="Lu P."/>
            <person name="Wu Y."/>
            <person name="Zhang Z."/>
            <person name="Ro D.K."/>
            <person name="Shang Y."/>
            <person name="Huang S."/>
            <person name="Yan J."/>
        </authorList>
    </citation>
    <scope>NUCLEOTIDE SEQUENCE [LARGE SCALE GENOMIC DNA]</scope>
    <source>
        <strain evidence="2">Ta-2019</strain>
    </source>
</reference>
<evidence type="ECO:0000313" key="2">
    <source>
        <dbReference type="EMBL" id="KAH9289655.1"/>
    </source>
</evidence>
<dbReference type="EMBL" id="JAHRHJ020003813">
    <property type="protein sequence ID" value="KAH9289655.1"/>
    <property type="molecule type" value="Genomic_DNA"/>
</dbReference>
<protein>
    <recommendedName>
        <fullName evidence="1">Alginate lyase 2 domain-containing protein</fullName>
    </recommendedName>
</protein>
<keyword evidence="3" id="KW-1185">Reference proteome</keyword>